<evidence type="ECO:0000259" key="1">
    <source>
        <dbReference type="Pfam" id="PF07811"/>
    </source>
</evidence>
<accession>A0A6J4VBM6</accession>
<gene>
    <name evidence="2" type="ORF">AVDCRST_MAG18-1830</name>
</gene>
<feature type="domain" description="TadE-like" evidence="1">
    <location>
        <begin position="12"/>
        <end position="54"/>
    </location>
</feature>
<dbReference type="EMBL" id="CADCWN010000145">
    <property type="protein sequence ID" value="CAA9569670.1"/>
    <property type="molecule type" value="Genomic_DNA"/>
</dbReference>
<protein>
    <recommendedName>
        <fullName evidence="1">TadE-like domain-containing protein</fullName>
    </recommendedName>
</protein>
<proteinExistence type="predicted"/>
<dbReference type="Pfam" id="PF07811">
    <property type="entry name" value="TadE"/>
    <property type="match status" value="1"/>
</dbReference>
<sequence length="150" mass="16098">MDAGSRQRAASGQAMVEFALSSLLLLMLVFGTIDLGRAVFTRTMLTNAVREATRQATITPNDLALIREAAVVRSPTLTLATNAFVVTCSSWDSTSPNNRSCDRKAPPSANPVQSLDKVRVCTTYPFGLAAARLIGRTTITFSECEQASVQ</sequence>
<evidence type="ECO:0000313" key="2">
    <source>
        <dbReference type="EMBL" id="CAA9569670.1"/>
    </source>
</evidence>
<organism evidence="2">
    <name type="scientific">uncultured Thermomicrobiales bacterium</name>
    <dbReference type="NCBI Taxonomy" id="1645740"/>
    <lineage>
        <taxon>Bacteria</taxon>
        <taxon>Pseudomonadati</taxon>
        <taxon>Thermomicrobiota</taxon>
        <taxon>Thermomicrobia</taxon>
        <taxon>Thermomicrobiales</taxon>
        <taxon>environmental samples</taxon>
    </lineage>
</organism>
<dbReference type="AlphaFoldDB" id="A0A6J4VBM6"/>
<dbReference type="InterPro" id="IPR012495">
    <property type="entry name" value="TadE-like_dom"/>
</dbReference>
<name>A0A6J4VBM6_9BACT</name>
<reference evidence="2" key="1">
    <citation type="submission" date="2020-02" db="EMBL/GenBank/DDBJ databases">
        <authorList>
            <person name="Meier V. D."/>
        </authorList>
    </citation>
    <scope>NUCLEOTIDE SEQUENCE</scope>
    <source>
        <strain evidence="2">AVDCRST_MAG18</strain>
    </source>
</reference>